<dbReference type="InParanoid" id="A0A1I4D4Q5"/>
<dbReference type="Proteomes" id="UP000199152">
    <property type="component" value="Unassembled WGS sequence"/>
</dbReference>
<feature type="compositionally biased region" description="Basic and acidic residues" evidence="1">
    <location>
        <begin position="1"/>
        <end position="11"/>
    </location>
</feature>
<protein>
    <submittedName>
        <fullName evidence="2">Uncharacterized protein</fullName>
    </submittedName>
</protein>
<evidence type="ECO:0000313" key="2">
    <source>
        <dbReference type="EMBL" id="SFK87126.1"/>
    </source>
</evidence>
<dbReference type="STRING" id="504800.SAMN04488085_104121"/>
<evidence type="ECO:0000256" key="1">
    <source>
        <dbReference type="SAM" id="MobiDB-lite"/>
    </source>
</evidence>
<gene>
    <name evidence="2" type="ORF">SAMN04488085_104121</name>
</gene>
<accession>A0A1I4D4Q5</accession>
<reference evidence="2 3" key="1">
    <citation type="submission" date="2016-10" db="EMBL/GenBank/DDBJ databases">
        <authorList>
            <person name="de Groot N.N."/>
        </authorList>
    </citation>
    <scope>NUCLEOTIDE SEQUENCE [LARGE SCALE GENOMIC DNA]</scope>
    <source>
        <strain evidence="2 3">DSM 45317</strain>
    </source>
</reference>
<feature type="region of interest" description="Disordered" evidence="1">
    <location>
        <begin position="1"/>
        <end position="84"/>
    </location>
</feature>
<name>A0A1I4D4Q5_9ACTN</name>
<keyword evidence="3" id="KW-1185">Reference proteome</keyword>
<organism evidence="2 3">
    <name type="scientific">Geodermatophilus ruber</name>
    <dbReference type="NCBI Taxonomy" id="504800"/>
    <lineage>
        <taxon>Bacteria</taxon>
        <taxon>Bacillati</taxon>
        <taxon>Actinomycetota</taxon>
        <taxon>Actinomycetes</taxon>
        <taxon>Geodermatophilales</taxon>
        <taxon>Geodermatophilaceae</taxon>
        <taxon>Geodermatophilus</taxon>
    </lineage>
</organism>
<sequence length="84" mass="9221">MHTEATGEMAKRNPKHAHLVEPTWGQSEDGGPPLTEFTAEPAGPLSPFGEDHGFPMPPSRLRYAHPTDRPNRAGVQTAEGRRRP</sequence>
<dbReference type="AlphaFoldDB" id="A0A1I4D4Q5"/>
<dbReference type="EMBL" id="FOSW01000004">
    <property type="protein sequence ID" value="SFK87126.1"/>
    <property type="molecule type" value="Genomic_DNA"/>
</dbReference>
<evidence type="ECO:0000313" key="3">
    <source>
        <dbReference type="Proteomes" id="UP000199152"/>
    </source>
</evidence>
<proteinExistence type="predicted"/>